<gene>
    <name evidence="2" type="ORF">OJ996_03250</name>
</gene>
<evidence type="ECO:0000256" key="1">
    <source>
        <dbReference type="SAM" id="Phobius"/>
    </source>
</evidence>
<organism evidence="2 3">
    <name type="scientific">Luteolibacter rhizosphaerae</name>
    <dbReference type="NCBI Taxonomy" id="2989719"/>
    <lineage>
        <taxon>Bacteria</taxon>
        <taxon>Pseudomonadati</taxon>
        <taxon>Verrucomicrobiota</taxon>
        <taxon>Verrucomicrobiia</taxon>
        <taxon>Verrucomicrobiales</taxon>
        <taxon>Verrucomicrobiaceae</taxon>
        <taxon>Luteolibacter</taxon>
    </lineage>
</organism>
<feature type="transmembrane region" description="Helical" evidence="1">
    <location>
        <begin position="78"/>
        <end position="99"/>
    </location>
</feature>
<protein>
    <submittedName>
        <fullName evidence="2">Uncharacterized protein</fullName>
    </submittedName>
</protein>
<reference evidence="2" key="1">
    <citation type="submission" date="2022-10" db="EMBL/GenBank/DDBJ databases">
        <title>Luteolibacter sp. GHJ8, whole genome shotgun sequencing project.</title>
        <authorList>
            <person name="Zhao G."/>
            <person name="Shen L."/>
        </authorList>
    </citation>
    <scope>NUCLEOTIDE SEQUENCE</scope>
    <source>
        <strain evidence="2">GHJ8</strain>
    </source>
</reference>
<dbReference type="EMBL" id="JAPDDR010000002">
    <property type="protein sequence ID" value="MCW1912575.1"/>
    <property type="molecule type" value="Genomic_DNA"/>
</dbReference>
<dbReference type="Proteomes" id="UP001165653">
    <property type="component" value="Unassembled WGS sequence"/>
</dbReference>
<keyword evidence="1" id="KW-0812">Transmembrane</keyword>
<keyword evidence="3" id="KW-1185">Reference proteome</keyword>
<evidence type="ECO:0000313" key="3">
    <source>
        <dbReference type="Proteomes" id="UP001165653"/>
    </source>
</evidence>
<proteinExistence type="predicted"/>
<comment type="caution">
    <text evidence="2">The sequence shown here is derived from an EMBL/GenBank/DDBJ whole genome shotgun (WGS) entry which is preliminary data.</text>
</comment>
<accession>A0ABT3G026</accession>
<keyword evidence="1" id="KW-1133">Transmembrane helix</keyword>
<sequence>MANPRQAPALGPLVLAISIFGMSQASAGMTVVTLTDIARARLDALSFFLVSYLLICWVVKLLWNYLGKTFTVLPKLNYTRALGLVFLSGMMFYVVLTMISGARELLTPGAWEKQGIGYRTREGQVATLTKDDRRSNLRKLQEAIWAYAKEHGGKAPPGPLVAGIEPDLWRFHGGGLYCLMPEVRPGVGREVLVYEPSTAGGRRFVLLADGNIEDREEGTLRRDLDDQMKR</sequence>
<keyword evidence="1" id="KW-0472">Membrane</keyword>
<feature type="transmembrane region" description="Helical" evidence="1">
    <location>
        <begin position="44"/>
        <end position="66"/>
    </location>
</feature>
<evidence type="ECO:0000313" key="2">
    <source>
        <dbReference type="EMBL" id="MCW1912575.1"/>
    </source>
</evidence>
<dbReference type="RefSeq" id="WP_264511110.1">
    <property type="nucleotide sequence ID" value="NZ_JAPDDR010000002.1"/>
</dbReference>
<name>A0ABT3G026_9BACT</name>